<name>A0ABT1SBG6_9FIRM</name>
<keyword evidence="1" id="KW-0472">Membrane</keyword>
<dbReference type="EMBL" id="JANGAC010000007">
    <property type="protein sequence ID" value="MCQ4923692.1"/>
    <property type="molecule type" value="Genomic_DNA"/>
</dbReference>
<feature type="transmembrane region" description="Helical" evidence="1">
    <location>
        <begin position="56"/>
        <end position="73"/>
    </location>
</feature>
<keyword evidence="5" id="KW-1185">Reference proteome</keyword>
<evidence type="ECO:0000259" key="2">
    <source>
        <dbReference type="Pfam" id="PF09922"/>
    </source>
</evidence>
<dbReference type="InterPro" id="IPR054331">
    <property type="entry name" value="LiaF_TM"/>
</dbReference>
<dbReference type="Pfam" id="PF22570">
    <property type="entry name" value="LiaF-TM"/>
    <property type="match status" value="1"/>
</dbReference>
<feature type="domain" description="LiaF transmembrane" evidence="3">
    <location>
        <begin position="6"/>
        <end position="101"/>
    </location>
</feature>
<proteinExistence type="predicted"/>
<feature type="transmembrane region" description="Helical" evidence="1">
    <location>
        <begin position="79"/>
        <end position="98"/>
    </location>
</feature>
<evidence type="ECO:0000313" key="5">
    <source>
        <dbReference type="Proteomes" id="UP001524478"/>
    </source>
</evidence>
<evidence type="ECO:0000313" key="4">
    <source>
        <dbReference type="EMBL" id="MCQ4923692.1"/>
    </source>
</evidence>
<dbReference type="Proteomes" id="UP001524478">
    <property type="component" value="Unassembled WGS sequence"/>
</dbReference>
<keyword evidence="1" id="KW-0812">Transmembrane</keyword>
<feature type="transmembrane region" description="Helical" evidence="1">
    <location>
        <begin position="31"/>
        <end position="49"/>
    </location>
</feature>
<dbReference type="InterPro" id="IPR024425">
    <property type="entry name" value="LiaF-like_C"/>
</dbReference>
<dbReference type="RefSeq" id="WP_256311597.1">
    <property type="nucleotide sequence ID" value="NZ_JANGAC010000007.1"/>
</dbReference>
<feature type="transmembrane region" description="Helical" evidence="1">
    <location>
        <begin position="5"/>
        <end position="25"/>
    </location>
</feature>
<accession>A0ABT1SBG6</accession>
<keyword evidence="1" id="KW-1133">Transmembrane helix</keyword>
<dbReference type="Pfam" id="PF09922">
    <property type="entry name" value="LiaF-like_C"/>
    <property type="match status" value="1"/>
</dbReference>
<evidence type="ECO:0000256" key="1">
    <source>
        <dbReference type="SAM" id="Phobius"/>
    </source>
</evidence>
<evidence type="ECO:0000259" key="3">
    <source>
        <dbReference type="Pfam" id="PF22570"/>
    </source>
</evidence>
<dbReference type="PANTHER" id="PTHR40763:SF5">
    <property type="entry name" value="MEMBRANE PROTEIN"/>
    <property type="match status" value="1"/>
</dbReference>
<comment type="caution">
    <text evidence="4">The sequence shown here is derived from an EMBL/GenBank/DDBJ whole genome shotgun (WGS) entry which is preliminary data.</text>
</comment>
<gene>
    <name evidence="4" type="ORF">NE686_11370</name>
</gene>
<feature type="domain" description="Cell wall-active antibiotics response LiaF-like C-terminal" evidence="2">
    <location>
        <begin position="138"/>
        <end position="208"/>
    </location>
</feature>
<protein>
    <submittedName>
        <fullName evidence="4">Cell wall-active antibiotics response protein</fullName>
    </submittedName>
</protein>
<organism evidence="4 5">
    <name type="scientific">Tissierella carlieri</name>
    <dbReference type="NCBI Taxonomy" id="689904"/>
    <lineage>
        <taxon>Bacteria</taxon>
        <taxon>Bacillati</taxon>
        <taxon>Bacillota</taxon>
        <taxon>Tissierellia</taxon>
        <taxon>Tissierellales</taxon>
        <taxon>Tissierellaceae</taxon>
        <taxon>Tissierella</taxon>
    </lineage>
</organism>
<dbReference type="PANTHER" id="PTHR40763">
    <property type="entry name" value="MEMBRANE PROTEIN-RELATED"/>
    <property type="match status" value="1"/>
</dbReference>
<sequence>MNGKYFWGIILILIGAGFLLDQFAIISFGEIFSLYWPSILILVGLLGFLDRKSSKFGNTIMIIIGAMIQIDRLDLVDVNLYRLIGPIVLILVGLKIIFSRSGFVEITTGDDSSESNHNSWSSNRNITLEDTIDAFVMMSGIETNNQSQEFKGGRATAVMGGIDIDLRGAKLYNNEAHIEVNAIMAGVEIFVPDGWRVEVTGFPLLGGWSNKTRYNGDPDAPLLKIKCFVMFGGMDIK</sequence>
<reference evidence="4 5" key="1">
    <citation type="submission" date="2022-06" db="EMBL/GenBank/DDBJ databases">
        <title>Isolation of gut microbiota from human fecal samples.</title>
        <authorList>
            <person name="Pamer E.G."/>
            <person name="Barat B."/>
            <person name="Waligurski E."/>
            <person name="Medina S."/>
            <person name="Paddock L."/>
            <person name="Mostad J."/>
        </authorList>
    </citation>
    <scope>NUCLEOTIDE SEQUENCE [LARGE SCALE GENOMIC DNA]</scope>
    <source>
        <strain evidence="4 5">DFI.7.95</strain>
    </source>
</reference>